<dbReference type="SUPFAM" id="SSF82171">
    <property type="entry name" value="DPP6 N-terminal domain-like"/>
    <property type="match status" value="1"/>
</dbReference>
<reference evidence="1 2" key="1">
    <citation type="journal article" date="2016" name="Mol. Biol. Evol.">
        <title>Comparative Genomics of Early-Diverging Mushroom-Forming Fungi Provides Insights into the Origins of Lignocellulose Decay Capabilities.</title>
        <authorList>
            <person name="Nagy L.G."/>
            <person name="Riley R."/>
            <person name="Tritt A."/>
            <person name="Adam C."/>
            <person name="Daum C."/>
            <person name="Floudas D."/>
            <person name="Sun H."/>
            <person name="Yadav J.S."/>
            <person name="Pangilinan J."/>
            <person name="Larsson K.H."/>
            <person name="Matsuura K."/>
            <person name="Barry K."/>
            <person name="Labutti K."/>
            <person name="Kuo R."/>
            <person name="Ohm R.A."/>
            <person name="Bhattacharya S.S."/>
            <person name="Shirouzu T."/>
            <person name="Yoshinaga Y."/>
            <person name="Martin F.M."/>
            <person name="Grigoriev I.V."/>
            <person name="Hibbett D.S."/>
        </authorList>
    </citation>
    <scope>NUCLEOTIDE SEQUENCE [LARGE SCALE GENOMIC DNA]</scope>
    <source>
        <strain evidence="1 2">HHB12029</strain>
    </source>
</reference>
<sequence length="415" mass="45100">MPAPRPITICTVDHVAERVYIHDPYVVTFGPDETSTDLWTLSNDGRALEHLKVLRPPQRSRRVAPIVDGQRILVATLKRSFDAPELHIFDLHSGDLMRTLMLYGSPDDVRMPYSSALGLALVGTRVVDELPRVLVVDVAGNGWIEGVAHIPPDLRTSTDRLSPHFSAEHITDGGNIICSYVPPLLPDVIDHFTLMRWEGIPQESTLPTARADFPITLEDGDAMSISCCIPFLGGAVGPALLIAACEGAAETVYSCWSVVRAIDIRTLGTLWTAEPIWGTIRHLYHAVDAGVVLATGMYHTRDNAGKNIPLSIVAALDDQTGALRRLEHVNRSVQGVSVRLCAVSRGAVVIVFVNGEVSTTSMDDFLCEGLARNADSQKVVTTRLWQNDGGKVVDVAITSSSVVVATQANLVVMYW</sequence>
<accession>A0A165ERY2</accession>
<dbReference type="EMBL" id="KV426122">
    <property type="protein sequence ID" value="KZV87546.1"/>
    <property type="molecule type" value="Genomic_DNA"/>
</dbReference>
<evidence type="ECO:0000313" key="1">
    <source>
        <dbReference type="EMBL" id="KZV87546.1"/>
    </source>
</evidence>
<evidence type="ECO:0000313" key="2">
    <source>
        <dbReference type="Proteomes" id="UP000077266"/>
    </source>
</evidence>
<proteinExistence type="predicted"/>
<evidence type="ECO:0008006" key="3">
    <source>
        <dbReference type="Google" id="ProtNLM"/>
    </source>
</evidence>
<dbReference type="InParanoid" id="A0A165ERY2"/>
<keyword evidence="2" id="KW-1185">Reference proteome</keyword>
<protein>
    <recommendedName>
        <fullName evidence="3">WD40 repeat-like protein</fullName>
    </recommendedName>
</protein>
<dbReference type="AlphaFoldDB" id="A0A165ERY2"/>
<name>A0A165ERY2_EXIGL</name>
<organism evidence="1 2">
    <name type="scientific">Exidia glandulosa HHB12029</name>
    <dbReference type="NCBI Taxonomy" id="1314781"/>
    <lineage>
        <taxon>Eukaryota</taxon>
        <taxon>Fungi</taxon>
        <taxon>Dikarya</taxon>
        <taxon>Basidiomycota</taxon>
        <taxon>Agaricomycotina</taxon>
        <taxon>Agaricomycetes</taxon>
        <taxon>Auriculariales</taxon>
        <taxon>Exidiaceae</taxon>
        <taxon>Exidia</taxon>
    </lineage>
</organism>
<gene>
    <name evidence="1" type="ORF">EXIGLDRAFT_723634</name>
</gene>
<dbReference type="OrthoDB" id="2897020at2759"/>
<dbReference type="Proteomes" id="UP000077266">
    <property type="component" value="Unassembled WGS sequence"/>
</dbReference>